<comment type="caution">
    <text evidence="1">The sequence shown here is derived from an EMBL/GenBank/DDBJ whole genome shotgun (WGS) entry which is preliminary data.</text>
</comment>
<protein>
    <submittedName>
        <fullName evidence="1">Uncharacterized protein</fullName>
    </submittedName>
</protein>
<gene>
    <name evidence="1" type="ORF">JL09_g5877</name>
</gene>
<proteinExistence type="predicted"/>
<name>A0A099NSH6_PICKU</name>
<dbReference type="AlphaFoldDB" id="A0A099NSH6"/>
<dbReference type="EMBL" id="JQFK01001096">
    <property type="protein sequence ID" value="KGK34974.1"/>
    <property type="molecule type" value="Genomic_DNA"/>
</dbReference>
<dbReference type="Proteomes" id="UP000029867">
    <property type="component" value="Unassembled WGS sequence"/>
</dbReference>
<sequence>MNTSIHYREPCATTRLLNERVATVAALAGVDDVCVHLSSACRPQDEDTVSTNSTAATTAAAATAAATASSDGYWNNEGEVDDTLKTLLEEKAQIMGQIKTLHCNRAKRVRERVLQIVQTFDSSVSKEAIMGMGLKMLEKLKRLSGESETM</sequence>
<dbReference type="HOGENOM" id="CLU_1740779_0_0_1"/>
<evidence type="ECO:0000313" key="2">
    <source>
        <dbReference type="Proteomes" id="UP000029867"/>
    </source>
</evidence>
<organism evidence="1 2">
    <name type="scientific">Pichia kudriavzevii</name>
    <name type="common">Yeast</name>
    <name type="synonym">Issatchenkia orientalis</name>
    <dbReference type="NCBI Taxonomy" id="4909"/>
    <lineage>
        <taxon>Eukaryota</taxon>
        <taxon>Fungi</taxon>
        <taxon>Dikarya</taxon>
        <taxon>Ascomycota</taxon>
        <taxon>Saccharomycotina</taxon>
        <taxon>Pichiomycetes</taxon>
        <taxon>Pichiales</taxon>
        <taxon>Pichiaceae</taxon>
        <taxon>Pichia</taxon>
    </lineage>
</organism>
<reference evidence="2" key="1">
    <citation type="journal article" date="2014" name="Microb. Cell Fact.">
        <title>Exploiting Issatchenkia orientalis SD108 for succinic acid production.</title>
        <authorList>
            <person name="Xiao H."/>
            <person name="Shao Z."/>
            <person name="Jiang Y."/>
            <person name="Dole S."/>
            <person name="Zhao H."/>
        </authorList>
    </citation>
    <scope>NUCLEOTIDE SEQUENCE [LARGE SCALE GENOMIC DNA]</scope>
    <source>
        <strain evidence="2">SD108</strain>
    </source>
</reference>
<evidence type="ECO:0000313" key="1">
    <source>
        <dbReference type="EMBL" id="KGK34974.1"/>
    </source>
</evidence>
<accession>A0A099NSH6</accession>
<dbReference type="VEuPathDB" id="FungiDB:C5L36_0E04350"/>